<keyword evidence="1" id="KW-0812">Transmembrane</keyword>
<feature type="transmembrane region" description="Helical" evidence="1">
    <location>
        <begin position="20"/>
        <end position="39"/>
    </location>
</feature>
<dbReference type="Pfam" id="PF00990">
    <property type="entry name" value="GGDEF"/>
    <property type="match status" value="1"/>
</dbReference>
<sequence>MVTSVPLSKRAEHGYRFSSAIFLWPVMGLLTGLLFWGFVQLRLEKEYANAEQAGMQKATSLSRAYAAQLRHTIGQLDQLTLQLRYEWRRHPGKPNFEEQLAEGLYPLSSQIYALIIDRNGNLVDSTLGKSQSGINVADRDFFRQLQTTGFSGLQVSGPEVARLTGMTVLRFSRALTRSDGSFDGAAVVAVQPQYLASFQDMSNASREDFVSLMGSDGRVLAASRETGVVTDTVYRHAPSFPGEQGVARISAEHFLDDVPRFVAWQTLQPEGLLAVVGIAESSVFAAYDKTARDYRSATVTASAFLLLFVFIGMIYTARLTWKKELAEEIGDTYRLALEGGREGFFMVRALFDMDGGIEDFVIEVCNERGAAYAGQTRTRLVGQRISGVWPPRQAERIAAVCRHAMRAGFHEDEVRTPALDETRPLWLHRRFVRYGRGLAITVRDISDARAHQEALSRMAHADVLTGLPNRAWLMRHLPQAITRARRQNRMLAVMFIDLDDFKSVNDSHGHAAGDALLQVVARRLSGAVRGRDHVARLAGDEFTVVLEDVEGDEVVQIVERIMAAMSEPFLIGNSHRHQTLASIGISRYPEDGEDMDALLRAADAAMYCSKSTGKGRYVFYQAQDND</sequence>
<dbReference type="CDD" id="cd12914">
    <property type="entry name" value="PDC1_DGC_like"/>
    <property type="match status" value="1"/>
</dbReference>
<accession>A0A934SZ21</accession>
<dbReference type="RefSeq" id="WP_200597462.1">
    <property type="nucleotide sequence ID" value="NZ_JAEPBG010000019.1"/>
</dbReference>
<evidence type="ECO:0000313" key="4">
    <source>
        <dbReference type="Proteomes" id="UP000622890"/>
    </source>
</evidence>
<dbReference type="FunFam" id="3.30.70.270:FF:000001">
    <property type="entry name" value="Diguanylate cyclase domain protein"/>
    <property type="match status" value="1"/>
</dbReference>
<dbReference type="Proteomes" id="UP000622890">
    <property type="component" value="Unassembled WGS sequence"/>
</dbReference>
<dbReference type="Gene3D" id="3.30.450.20">
    <property type="entry name" value="PAS domain"/>
    <property type="match status" value="3"/>
</dbReference>
<dbReference type="InterPro" id="IPR052155">
    <property type="entry name" value="Biofilm_reg_signaling"/>
</dbReference>
<name>A0A934SZ21_9BURK</name>
<dbReference type="EMBL" id="JAEPBG010000019">
    <property type="protein sequence ID" value="MBK4738337.1"/>
    <property type="molecule type" value="Genomic_DNA"/>
</dbReference>
<dbReference type="NCBIfam" id="TIGR00254">
    <property type="entry name" value="GGDEF"/>
    <property type="match status" value="1"/>
</dbReference>
<reference evidence="3" key="1">
    <citation type="submission" date="2021-01" db="EMBL/GenBank/DDBJ databases">
        <title>Genome sequence of strain Noviherbaspirillum sp. DKR-6.</title>
        <authorList>
            <person name="Chaudhary D.K."/>
        </authorList>
    </citation>
    <scope>NUCLEOTIDE SEQUENCE</scope>
    <source>
        <strain evidence="3">DKR-6</strain>
    </source>
</reference>
<dbReference type="CDD" id="cd01949">
    <property type="entry name" value="GGDEF"/>
    <property type="match status" value="1"/>
</dbReference>
<dbReference type="Gene3D" id="3.30.70.270">
    <property type="match status" value="1"/>
</dbReference>
<gene>
    <name evidence="3" type="ORF">JJB74_27255</name>
</gene>
<dbReference type="InterPro" id="IPR043128">
    <property type="entry name" value="Rev_trsase/Diguanyl_cyclase"/>
</dbReference>
<dbReference type="AlphaFoldDB" id="A0A934SZ21"/>
<comment type="caution">
    <text evidence="3">The sequence shown here is derived from an EMBL/GenBank/DDBJ whole genome shotgun (WGS) entry which is preliminary data.</text>
</comment>
<feature type="domain" description="GGDEF" evidence="2">
    <location>
        <begin position="489"/>
        <end position="622"/>
    </location>
</feature>
<dbReference type="InterPro" id="IPR029787">
    <property type="entry name" value="Nucleotide_cyclase"/>
</dbReference>
<keyword evidence="1" id="KW-1133">Transmembrane helix</keyword>
<proteinExistence type="predicted"/>
<dbReference type="SUPFAM" id="SSF55073">
    <property type="entry name" value="Nucleotide cyclase"/>
    <property type="match status" value="1"/>
</dbReference>
<dbReference type="SUPFAM" id="SSF55785">
    <property type="entry name" value="PYP-like sensor domain (PAS domain)"/>
    <property type="match status" value="1"/>
</dbReference>
<keyword evidence="1" id="KW-0472">Membrane</keyword>
<dbReference type="PANTHER" id="PTHR44757:SF2">
    <property type="entry name" value="BIOFILM ARCHITECTURE MAINTENANCE PROTEIN MBAA"/>
    <property type="match status" value="1"/>
</dbReference>
<dbReference type="SMART" id="SM00267">
    <property type="entry name" value="GGDEF"/>
    <property type="match status" value="1"/>
</dbReference>
<dbReference type="InterPro" id="IPR000160">
    <property type="entry name" value="GGDEF_dom"/>
</dbReference>
<feature type="transmembrane region" description="Helical" evidence="1">
    <location>
        <begin position="297"/>
        <end position="317"/>
    </location>
</feature>
<dbReference type="InterPro" id="IPR013656">
    <property type="entry name" value="PAS_4"/>
</dbReference>
<dbReference type="CDD" id="cd12915">
    <property type="entry name" value="PDC2_DGC_like"/>
    <property type="match status" value="1"/>
</dbReference>
<dbReference type="GO" id="GO:0003824">
    <property type="term" value="F:catalytic activity"/>
    <property type="evidence" value="ECO:0007669"/>
    <property type="project" value="UniProtKB-ARBA"/>
</dbReference>
<keyword evidence="4" id="KW-1185">Reference proteome</keyword>
<evidence type="ECO:0000313" key="3">
    <source>
        <dbReference type="EMBL" id="MBK4738337.1"/>
    </source>
</evidence>
<evidence type="ECO:0000256" key="1">
    <source>
        <dbReference type="SAM" id="Phobius"/>
    </source>
</evidence>
<evidence type="ECO:0000259" key="2">
    <source>
        <dbReference type="PROSITE" id="PS50887"/>
    </source>
</evidence>
<dbReference type="PANTHER" id="PTHR44757">
    <property type="entry name" value="DIGUANYLATE CYCLASE DGCP"/>
    <property type="match status" value="1"/>
</dbReference>
<dbReference type="InterPro" id="IPR035965">
    <property type="entry name" value="PAS-like_dom_sf"/>
</dbReference>
<dbReference type="Pfam" id="PF08448">
    <property type="entry name" value="PAS_4"/>
    <property type="match status" value="1"/>
</dbReference>
<organism evidence="3 4">
    <name type="scientific">Noviherbaspirillum pedocola</name>
    <dbReference type="NCBI Taxonomy" id="2801341"/>
    <lineage>
        <taxon>Bacteria</taxon>
        <taxon>Pseudomonadati</taxon>
        <taxon>Pseudomonadota</taxon>
        <taxon>Betaproteobacteria</taxon>
        <taxon>Burkholderiales</taxon>
        <taxon>Oxalobacteraceae</taxon>
        <taxon>Noviherbaspirillum</taxon>
    </lineage>
</organism>
<protein>
    <submittedName>
        <fullName evidence="3">Diguanylate cyclase</fullName>
    </submittedName>
</protein>
<dbReference type="PROSITE" id="PS50887">
    <property type="entry name" value="GGDEF"/>
    <property type="match status" value="1"/>
</dbReference>